<evidence type="ECO:0000313" key="2">
    <source>
        <dbReference type="EMBL" id="SLN62336.1"/>
    </source>
</evidence>
<name>A0A1Y5TEB4_9RHOB</name>
<evidence type="ECO:0000313" key="3">
    <source>
        <dbReference type="Proteomes" id="UP000193870"/>
    </source>
</evidence>
<keyword evidence="3" id="KW-1185">Reference proteome</keyword>
<keyword evidence="1" id="KW-0812">Transmembrane</keyword>
<keyword evidence="1" id="KW-0472">Membrane</keyword>
<organism evidence="2 3">
    <name type="scientific">Palleronia marisminoris</name>
    <dbReference type="NCBI Taxonomy" id="315423"/>
    <lineage>
        <taxon>Bacteria</taxon>
        <taxon>Pseudomonadati</taxon>
        <taxon>Pseudomonadota</taxon>
        <taxon>Alphaproteobacteria</taxon>
        <taxon>Rhodobacterales</taxon>
        <taxon>Roseobacteraceae</taxon>
        <taxon>Palleronia</taxon>
    </lineage>
</organism>
<feature type="transmembrane region" description="Helical" evidence="1">
    <location>
        <begin position="18"/>
        <end position="40"/>
    </location>
</feature>
<sequence length="99" mass="10554">MAKLSSLWSGDLALDDAFWTWAVTVGLLINIGTSILFLVLILQERPLAAVLVGYALSIPYNIVATVGVWRSAARYAGPSVHADLARIATVILMAALTLT</sequence>
<dbReference type="OrthoDB" id="7861086at2"/>
<proteinExistence type="predicted"/>
<dbReference type="EMBL" id="FWFV01000010">
    <property type="protein sequence ID" value="SLN62336.1"/>
    <property type="molecule type" value="Genomic_DNA"/>
</dbReference>
<dbReference type="Proteomes" id="UP000193870">
    <property type="component" value="Unassembled WGS sequence"/>
</dbReference>
<dbReference type="AlphaFoldDB" id="A0A1Y5TEB4"/>
<accession>A0A1Y5TEB4</accession>
<feature type="transmembrane region" description="Helical" evidence="1">
    <location>
        <begin position="47"/>
        <end position="69"/>
    </location>
</feature>
<protein>
    <submittedName>
        <fullName evidence="2">Uncharacterized protein</fullName>
    </submittedName>
</protein>
<reference evidence="2 3" key="1">
    <citation type="submission" date="2017-03" db="EMBL/GenBank/DDBJ databases">
        <authorList>
            <person name="Afonso C.L."/>
            <person name="Miller P.J."/>
            <person name="Scott M.A."/>
            <person name="Spackman E."/>
            <person name="Goraichik I."/>
            <person name="Dimitrov K.M."/>
            <person name="Suarez D.L."/>
            <person name="Swayne D.E."/>
        </authorList>
    </citation>
    <scope>NUCLEOTIDE SEQUENCE [LARGE SCALE GENOMIC DNA]</scope>
    <source>
        <strain evidence="2 3">CECT 7066</strain>
    </source>
</reference>
<dbReference type="RefSeq" id="WP_085855085.1">
    <property type="nucleotide sequence ID" value="NZ_FOPF01000011.1"/>
</dbReference>
<evidence type="ECO:0000256" key="1">
    <source>
        <dbReference type="SAM" id="Phobius"/>
    </source>
</evidence>
<keyword evidence="1" id="KW-1133">Transmembrane helix</keyword>
<gene>
    <name evidence="2" type="ORF">PAM7066_03094</name>
</gene>